<protein>
    <recommendedName>
        <fullName evidence="6">Serpin domain-containing protein</fullName>
    </recommendedName>
</protein>
<evidence type="ECO:0000256" key="2">
    <source>
        <dbReference type="ARBA" id="ARBA00022690"/>
    </source>
</evidence>
<dbReference type="Gene3D" id="2.30.39.10">
    <property type="entry name" value="Alpha-1-antitrypsin, domain 1"/>
    <property type="match status" value="1"/>
</dbReference>
<keyword evidence="3" id="KW-0722">Serine protease inhibitor</keyword>
<dbReference type="CDD" id="cd00172">
    <property type="entry name" value="serpin"/>
    <property type="match status" value="1"/>
</dbReference>
<comment type="caution">
    <text evidence="7">The sequence shown here is derived from an EMBL/GenBank/DDBJ whole genome shotgun (WGS) entry which is preliminary data.</text>
</comment>
<keyword evidence="8" id="KW-1185">Reference proteome</keyword>
<dbReference type="InterPro" id="IPR000215">
    <property type="entry name" value="Serpin_fam"/>
</dbReference>
<keyword evidence="5" id="KW-0732">Signal</keyword>
<reference evidence="7 8" key="1">
    <citation type="journal article" date="2022" name="Nat. Ecol. Evol.">
        <title>A masculinizing supergene underlies an exaggerated male reproductive morph in a spider.</title>
        <authorList>
            <person name="Hendrickx F."/>
            <person name="De Corte Z."/>
            <person name="Sonet G."/>
            <person name="Van Belleghem S.M."/>
            <person name="Kostlbacher S."/>
            <person name="Vangestel C."/>
        </authorList>
    </citation>
    <scope>NUCLEOTIDE SEQUENCE [LARGE SCALE GENOMIC DNA]</scope>
    <source>
        <strain evidence="7">W744_W776</strain>
    </source>
</reference>
<name>A0AAV6VH98_9ARAC</name>
<evidence type="ECO:0000256" key="1">
    <source>
        <dbReference type="ARBA" id="ARBA00009500"/>
    </source>
</evidence>
<dbReference type="Pfam" id="PF00079">
    <property type="entry name" value="Serpin"/>
    <property type="match status" value="1"/>
</dbReference>
<evidence type="ECO:0000256" key="3">
    <source>
        <dbReference type="ARBA" id="ARBA00022900"/>
    </source>
</evidence>
<evidence type="ECO:0000256" key="4">
    <source>
        <dbReference type="RuleBase" id="RU000411"/>
    </source>
</evidence>
<dbReference type="InterPro" id="IPR023796">
    <property type="entry name" value="Serpin_dom"/>
</dbReference>
<dbReference type="Gene3D" id="3.30.497.10">
    <property type="entry name" value="Antithrombin, subunit I, domain 2"/>
    <property type="match status" value="1"/>
</dbReference>
<sequence>MDIISKLILCVQRIIRCRSSKTSSTMALFHLLSISSLFILSHATGLNLNNNNGGSSQTVTFTMRKLAFSTNQFGLDLYRALNASEDQNVALCPFCVGSSLAMLLLGTQGNPTVALRQALYLWGLHPQEVHLAYHDLIAHLGSNLTPLEDVFLKRSQPSADDNLLKMMNNIYIQRHFAVHFPYQFLLNRYYNTSIYPLDFVMNSEQSTRYINLFFERNTGGHVKSILSQVPSPSTNLLLLNALHFSGTLDMNMAARRAQEGRAGESPFTMLEARMARVRYGVHEYLNCSAVEVPFKGGLISLVALLPDDPQGMSVLETRISAQRLSDIINSMQVKRVNFQMPRISLVQTHGNLSKALFNLGLVDLFTPGYADLFGISNFGWLHVTNVMHAAAVEVREGPSAQMTSEQQQASDVSVVLDRPFMWFVMDNVAGLAIAMGKMTKPESDFMVPRKEN</sequence>
<evidence type="ECO:0000313" key="7">
    <source>
        <dbReference type="EMBL" id="KAG8195443.1"/>
    </source>
</evidence>
<dbReference type="PANTHER" id="PTHR11461:SF211">
    <property type="entry name" value="GH10112P-RELATED"/>
    <property type="match status" value="1"/>
</dbReference>
<keyword evidence="2" id="KW-0646">Protease inhibitor</keyword>
<dbReference type="PANTHER" id="PTHR11461">
    <property type="entry name" value="SERINE PROTEASE INHIBITOR, SERPIN"/>
    <property type="match status" value="1"/>
</dbReference>
<gene>
    <name evidence="7" type="ORF">JTE90_013895</name>
</gene>
<proteinExistence type="inferred from homology"/>
<dbReference type="InterPro" id="IPR036186">
    <property type="entry name" value="Serpin_sf"/>
</dbReference>
<dbReference type="InterPro" id="IPR042178">
    <property type="entry name" value="Serpin_sf_1"/>
</dbReference>
<organism evidence="7 8">
    <name type="scientific">Oedothorax gibbosus</name>
    <dbReference type="NCBI Taxonomy" id="931172"/>
    <lineage>
        <taxon>Eukaryota</taxon>
        <taxon>Metazoa</taxon>
        <taxon>Ecdysozoa</taxon>
        <taxon>Arthropoda</taxon>
        <taxon>Chelicerata</taxon>
        <taxon>Arachnida</taxon>
        <taxon>Araneae</taxon>
        <taxon>Araneomorphae</taxon>
        <taxon>Entelegynae</taxon>
        <taxon>Araneoidea</taxon>
        <taxon>Linyphiidae</taxon>
        <taxon>Erigoninae</taxon>
        <taxon>Oedothorax</taxon>
    </lineage>
</organism>
<comment type="similarity">
    <text evidence="1 4">Belongs to the serpin family.</text>
</comment>
<evidence type="ECO:0000256" key="5">
    <source>
        <dbReference type="SAM" id="SignalP"/>
    </source>
</evidence>
<dbReference type="AlphaFoldDB" id="A0AAV6VH98"/>
<dbReference type="SUPFAM" id="SSF56574">
    <property type="entry name" value="Serpins"/>
    <property type="match status" value="1"/>
</dbReference>
<feature type="chain" id="PRO_5043372476" description="Serpin domain-containing protein" evidence="5">
    <location>
        <begin position="44"/>
        <end position="452"/>
    </location>
</feature>
<evidence type="ECO:0000259" key="6">
    <source>
        <dbReference type="SMART" id="SM00093"/>
    </source>
</evidence>
<dbReference type="InterPro" id="IPR042185">
    <property type="entry name" value="Serpin_sf_2"/>
</dbReference>
<dbReference type="GO" id="GO:0005615">
    <property type="term" value="C:extracellular space"/>
    <property type="evidence" value="ECO:0007669"/>
    <property type="project" value="InterPro"/>
</dbReference>
<evidence type="ECO:0000313" key="8">
    <source>
        <dbReference type="Proteomes" id="UP000827092"/>
    </source>
</evidence>
<accession>A0AAV6VH98</accession>
<dbReference type="EMBL" id="JAFNEN010000088">
    <property type="protein sequence ID" value="KAG8195443.1"/>
    <property type="molecule type" value="Genomic_DNA"/>
</dbReference>
<dbReference type="SMART" id="SM00093">
    <property type="entry name" value="SERPIN"/>
    <property type="match status" value="1"/>
</dbReference>
<dbReference type="GO" id="GO:0004867">
    <property type="term" value="F:serine-type endopeptidase inhibitor activity"/>
    <property type="evidence" value="ECO:0007669"/>
    <property type="project" value="UniProtKB-KW"/>
</dbReference>
<feature type="domain" description="Serpin" evidence="6">
    <location>
        <begin position="75"/>
        <end position="441"/>
    </location>
</feature>
<dbReference type="Proteomes" id="UP000827092">
    <property type="component" value="Unassembled WGS sequence"/>
</dbReference>
<feature type="signal peptide" evidence="5">
    <location>
        <begin position="1"/>
        <end position="43"/>
    </location>
</feature>